<dbReference type="EMBL" id="FMIA01000002">
    <property type="protein sequence ID" value="SCL59594.1"/>
    <property type="molecule type" value="Genomic_DNA"/>
</dbReference>
<feature type="transmembrane region" description="Helical" evidence="7">
    <location>
        <begin position="75"/>
        <end position="94"/>
    </location>
</feature>
<evidence type="ECO:0000256" key="8">
    <source>
        <dbReference type="SAM" id="MobiDB-lite"/>
    </source>
</evidence>
<sequence length="284" mass="28945">MTPQGREPHGRLPAGGADSGPRESATPAGAGAPPDGAGAGPPPGGNAAGRRLRPGPTAVFAALRRMAAQPSARRFLLLVAMLAGFGLLVLLVPLPAPGEIPQLADRLGPFAPFAAIVVGTLLLVALVPRTFVTLAAGAVFGPFTGALYALGAALLAAALGFAAGRLLGREFVAERVRGRLARLDHWFARQSVFGVMTVRLLPISGYGLVSYGYGTTGARLLPYLVGSVLASAPTALGYAAMGASVTTPGGINWYAAAPATLGLVASAVLVARWWRAERSRRAAR</sequence>
<evidence type="ECO:0000313" key="10">
    <source>
        <dbReference type="EMBL" id="SCL59594.1"/>
    </source>
</evidence>
<dbReference type="InterPro" id="IPR015414">
    <property type="entry name" value="TMEM64"/>
</dbReference>
<evidence type="ECO:0000259" key="9">
    <source>
        <dbReference type="Pfam" id="PF09335"/>
    </source>
</evidence>
<keyword evidence="3 7" id="KW-1003">Cell membrane</keyword>
<evidence type="ECO:0000256" key="4">
    <source>
        <dbReference type="ARBA" id="ARBA00022692"/>
    </source>
</evidence>
<feature type="transmembrane region" description="Helical" evidence="7">
    <location>
        <begin position="114"/>
        <end position="140"/>
    </location>
</feature>
<comment type="subcellular location">
    <subcellularLocation>
        <location evidence="1 7">Cell membrane</location>
        <topology evidence="1 7">Multi-pass membrane protein</topology>
    </subcellularLocation>
</comment>
<evidence type="ECO:0000256" key="3">
    <source>
        <dbReference type="ARBA" id="ARBA00022475"/>
    </source>
</evidence>
<dbReference type="STRING" id="683228.GA0070617_4144"/>
<dbReference type="PANTHER" id="PTHR12677">
    <property type="entry name" value="GOLGI APPARATUS MEMBRANE PROTEIN TVP38-RELATED"/>
    <property type="match status" value="1"/>
</dbReference>
<name>A0A1C6V0F8_9ACTN</name>
<dbReference type="Pfam" id="PF09335">
    <property type="entry name" value="VTT_dom"/>
    <property type="match status" value="1"/>
</dbReference>
<dbReference type="InterPro" id="IPR032816">
    <property type="entry name" value="VTT_dom"/>
</dbReference>
<dbReference type="Proteomes" id="UP000198937">
    <property type="component" value="Unassembled WGS sequence"/>
</dbReference>
<dbReference type="GO" id="GO:0005886">
    <property type="term" value="C:plasma membrane"/>
    <property type="evidence" value="ECO:0007669"/>
    <property type="project" value="UniProtKB-SubCell"/>
</dbReference>
<reference evidence="11" key="1">
    <citation type="submission" date="2016-06" db="EMBL/GenBank/DDBJ databases">
        <authorList>
            <person name="Varghese N."/>
            <person name="Submissions Spin"/>
        </authorList>
    </citation>
    <scope>NUCLEOTIDE SEQUENCE [LARGE SCALE GENOMIC DNA]</scope>
    <source>
        <strain evidence="11">DSM 45577</strain>
    </source>
</reference>
<dbReference type="AlphaFoldDB" id="A0A1C6V0F8"/>
<evidence type="ECO:0000313" key="11">
    <source>
        <dbReference type="Proteomes" id="UP000198937"/>
    </source>
</evidence>
<evidence type="ECO:0000256" key="5">
    <source>
        <dbReference type="ARBA" id="ARBA00022989"/>
    </source>
</evidence>
<proteinExistence type="inferred from homology"/>
<keyword evidence="6 7" id="KW-0472">Membrane</keyword>
<keyword evidence="11" id="KW-1185">Reference proteome</keyword>
<evidence type="ECO:0000256" key="7">
    <source>
        <dbReference type="RuleBase" id="RU366058"/>
    </source>
</evidence>
<feature type="compositionally biased region" description="Low complexity" evidence="8">
    <location>
        <begin position="25"/>
        <end position="36"/>
    </location>
</feature>
<feature type="transmembrane region" description="Helical" evidence="7">
    <location>
        <begin position="147"/>
        <end position="167"/>
    </location>
</feature>
<feature type="transmembrane region" description="Helical" evidence="7">
    <location>
        <begin position="221"/>
        <end position="241"/>
    </location>
</feature>
<evidence type="ECO:0000256" key="1">
    <source>
        <dbReference type="ARBA" id="ARBA00004651"/>
    </source>
</evidence>
<protein>
    <recommendedName>
        <fullName evidence="7">TVP38/TMEM64 family membrane protein</fullName>
    </recommendedName>
</protein>
<gene>
    <name evidence="10" type="ORF">GA0070617_4144</name>
</gene>
<dbReference type="PANTHER" id="PTHR12677:SF59">
    <property type="entry name" value="GOLGI APPARATUS MEMBRANE PROTEIN TVP38-RELATED"/>
    <property type="match status" value="1"/>
</dbReference>
<comment type="similarity">
    <text evidence="2 7">Belongs to the TVP38/TMEM64 family.</text>
</comment>
<keyword evidence="4 7" id="KW-0812">Transmembrane</keyword>
<feature type="transmembrane region" description="Helical" evidence="7">
    <location>
        <begin position="187"/>
        <end position="209"/>
    </location>
</feature>
<keyword evidence="5 7" id="KW-1133">Transmembrane helix</keyword>
<feature type="region of interest" description="Disordered" evidence="8">
    <location>
        <begin position="1"/>
        <end position="51"/>
    </location>
</feature>
<organism evidence="10 11">
    <name type="scientific">Micromonospora yangpuensis</name>
    <dbReference type="NCBI Taxonomy" id="683228"/>
    <lineage>
        <taxon>Bacteria</taxon>
        <taxon>Bacillati</taxon>
        <taxon>Actinomycetota</taxon>
        <taxon>Actinomycetes</taxon>
        <taxon>Micromonosporales</taxon>
        <taxon>Micromonosporaceae</taxon>
        <taxon>Micromonospora</taxon>
    </lineage>
</organism>
<evidence type="ECO:0000256" key="6">
    <source>
        <dbReference type="ARBA" id="ARBA00023136"/>
    </source>
</evidence>
<feature type="transmembrane region" description="Helical" evidence="7">
    <location>
        <begin position="253"/>
        <end position="274"/>
    </location>
</feature>
<feature type="compositionally biased region" description="Basic and acidic residues" evidence="8">
    <location>
        <begin position="1"/>
        <end position="10"/>
    </location>
</feature>
<accession>A0A1C6V0F8</accession>
<evidence type="ECO:0000256" key="2">
    <source>
        <dbReference type="ARBA" id="ARBA00008640"/>
    </source>
</evidence>
<feature type="domain" description="VTT" evidence="9">
    <location>
        <begin position="127"/>
        <end position="243"/>
    </location>
</feature>